<comment type="caution">
    <text evidence="7">The sequence shown here is derived from an EMBL/GenBank/DDBJ whole genome shotgun (WGS) entry which is preliminary data.</text>
</comment>
<evidence type="ECO:0000313" key="8">
    <source>
        <dbReference type="Proteomes" id="UP000037460"/>
    </source>
</evidence>
<dbReference type="EMBL" id="JWZX01003397">
    <property type="protein sequence ID" value="KOO20997.1"/>
    <property type="molecule type" value="Genomic_DNA"/>
</dbReference>
<dbReference type="Pfam" id="PF03133">
    <property type="entry name" value="TTL"/>
    <property type="match status" value="1"/>
</dbReference>
<dbReference type="GO" id="GO:0015631">
    <property type="term" value="F:tubulin binding"/>
    <property type="evidence" value="ECO:0007669"/>
    <property type="project" value="TreeGrafter"/>
</dbReference>
<evidence type="ECO:0000256" key="6">
    <source>
        <dbReference type="SAM" id="MobiDB-lite"/>
    </source>
</evidence>
<feature type="compositionally biased region" description="Low complexity" evidence="6">
    <location>
        <begin position="745"/>
        <end position="755"/>
    </location>
</feature>
<dbReference type="Gene3D" id="3.30.470.20">
    <property type="entry name" value="ATP-grasp fold, B domain"/>
    <property type="match status" value="1"/>
</dbReference>
<evidence type="ECO:0000313" key="7">
    <source>
        <dbReference type="EMBL" id="KOO20997.1"/>
    </source>
</evidence>
<dbReference type="OrthoDB" id="2016263at2759"/>
<gene>
    <name evidence="7" type="ORF">Ctob_001173</name>
</gene>
<comment type="catalytic activity">
    <reaction evidence="5">
        <text>L-glutamyl-[protein] + L-glutamate + ATP = gamma-L-glutamyl-L-glutamyl-[protein] + ADP + phosphate + H(+)</text>
        <dbReference type="Rhea" id="RHEA:60144"/>
        <dbReference type="Rhea" id="RHEA-COMP:10208"/>
        <dbReference type="Rhea" id="RHEA-COMP:15517"/>
        <dbReference type="ChEBI" id="CHEBI:15378"/>
        <dbReference type="ChEBI" id="CHEBI:29973"/>
        <dbReference type="ChEBI" id="CHEBI:29985"/>
        <dbReference type="ChEBI" id="CHEBI:30616"/>
        <dbReference type="ChEBI" id="CHEBI:43474"/>
        <dbReference type="ChEBI" id="CHEBI:143622"/>
        <dbReference type="ChEBI" id="CHEBI:456216"/>
    </reaction>
    <physiologicalReaction direction="left-to-right" evidence="5">
        <dbReference type="Rhea" id="RHEA:60145"/>
    </physiologicalReaction>
</comment>
<dbReference type="PROSITE" id="PS51221">
    <property type="entry name" value="TTL"/>
    <property type="match status" value="1"/>
</dbReference>
<sequence>MDVETEAAKEARKAPHQLVIPTEAQLPQAARSFGPLVYWSEARPGTPSGLPRVAQLVFRPTRFTLNELWTDVPRPVSDSPWQLSYALASRSECRLLQTIFEDHGFELTTSNTFNILWLSCPVKPALLLGLNKYQKVNHFPRTQELTRKDLLARTLGSLREAHGPSACDFLPQTFVLPADYDALHAAMARERVAWIVKPVASSCGRGISIVQQPHQLPHEDVVVSRYIANPLLIDGFKFDLRIYVAVTSFYPLRCYVYEDGLARFSTERYQNSGSGGYKNVFMHLTNYSINKHSAHFVENTDASSDDHGNKWSLSALKRCLARNGVDVPALFARIDALIVRTLIAVEPSVVSACRRYCGHKNCCFQLLGFDVLIDDALKPWLLEVKAEMLCQLLTLASITPYDREAHKHEARRREQQRYERLARGEPAAKQVLRSRLGEVVGMAMSLDAHRAVAEMDAEASKSGAFRRVYPTANGHVHRHIFAQERPLNTMLCEVLRQRAADVANAAEHDLDAISGAQGAARASEGLPPTAPADAPGSAPTTKLADAASAISGGLAPGHPGAHGPEGDTSALVEPSDVAIRQRLHAIDKALRSAQKARITTAEAELRPCHAPKGASAAGKGGAGEAASAADAQDDVNEEAGGVGEGAEDELVRAQPSSPLTKLGRLLAGTGPAPGTSAPATAPHTASAPPGFAAATLSSASTGEQSRAAIAERLLRHLGAARSQQESRPGPHSRVSPRVGSRRAVSLSPSTPSTFSSAVYSASDAQLLYAMQHFAAMRAPLVGEGEGEGEGSSEGAESVADSSGSSGGAGGDVAVARGAIAGANTSLLMLTIKSAIAGDFAEDGRTPPMPPNVQPTRWLKDHLGASASQSEPPAGVMSSNASFTLQLLSGAQRTQSAPKTRDGLADGLAPAHSATTAAAERLMGGKLAKPESARRLARVRKEGVQLLYAR</sequence>
<accession>A0A0M0J3W4</accession>
<dbReference type="GO" id="GO:0005524">
    <property type="term" value="F:ATP binding"/>
    <property type="evidence" value="ECO:0007669"/>
    <property type="project" value="UniProtKB-KW"/>
</dbReference>
<evidence type="ECO:0000256" key="3">
    <source>
        <dbReference type="ARBA" id="ARBA00022840"/>
    </source>
</evidence>
<dbReference type="PANTHER" id="PTHR12241">
    <property type="entry name" value="TUBULIN POLYGLUTAMYLASE"/>
    <property type="match status" value="1"/>
</dbReference>
<feature type="region of interest" description="Disordered" evidence="6">
    <location>
        <begin position="889"/>
        <end position="911"/>
    </location>
</feature>
<feature type="region of interest" description="Disordered" evidence="6">
    <location>
        <begin position="719"/>
        <end position="755"/>
    </location>
</feature>
<feature type="compositionally biased region" description="Low complexity" evidence="6">
    <location>
        <begin position="792"/>
        <end position="803"/>
    </location>
</feature>
<feature type="region of interest" description="Disordered" evidence="6">
    <location>
        <begin position="782"/>
        <end position="808"/>
    </location>
</feature>
<evidence type="ECO:0000256" key="5">
    <source>
        <dbReference type="ARBA" id="ARBA00049274"/>
    </source>
</evidence>
<evidence type="ECO:0000256" key="2">
    <source>
        <dbReference type="ARBA" id="ARBA00022741"/>
    </source>
</evidence>
<dbReference type="InterPro" id="IPR004344">
    <property type="entry name" value="TTL/TTLL_fam"/>
</dbReference>
<feature type="compositionally biased region" description="Low complexity" evidence="6">
    <location>
        <begin position="667"/>
        <end position="690"/>
    </location>
</feature>
<dbReference type="GO" id="GO:0036064">
    <property type="term" value="C:ciliary basal body"/>
    <property type="evidence" value="ECO:0007669"/>
    <property type="project" value="TreeGrafter"/>
</dbReference>
<dbReference type="Proteomes" id="UP000037460">
    <property type="component" value="Unassembled WGS sequence"/>
</dbReference>
<feature type="region of interest" description="Disordered" evidence="6">
    <location>
        <begin position="602"/>
        <end position="691"/>
    </location>
</feature>
<organism evidence="7 8">
    <name type="scientific">Chrysochromulina tobinii</name>
    <dbReference type="NCBI Taxonomy" id="1460289"/>
    <lineage>
        <taxon>Eukaryota</taxon>
        <taxon>Haptista</taxon>
        <taxon>Haptophyta</taxon>
        <taxon>Prymnesiophyceae</taxon>
        <taxon>Prymnesiales</taxon>
        <taxon>Chrysochromulinaceae</taxon>
        <taxon>Chrysochromulina</taxon>
    </lineage>
</organism>
<keyword evidence="2" id="KW-0547">Nucleotide-binding</keyword>
<dbReference type="SUPFAM" id="SSF56059">
    <property type="entry name" value="Glutathione synthetase ATP-binding domain-like"/>
    <property type="match status" value="1"/>
</dbReference>
<keyword evidence="1" id="KW-0436">Ligase</keyword>
<proteinExistence type="predicted"/>
<keyword evidence="8" id="KW-1185">Reference proteome</keyword>
<protein>
    <recommendedName>
        <fullName evidence="4">Tubulin--tyrosine ligase-like protein 5</fullName>
    </recommendedName>
</protein>
<keyword evidence="3" id="KW-0067">ATP-binding</keyword>
<evidence type="ECO:0000256" key="4">
    <source>
        <dbReference type="ARBA" id="ARBA00041448"/>
    </source>
</evidence>
<dbReference type="GO" id="GO:0070740">
    <property type="term" value="F:tubulin-glutamic acid ligase activity"/>
    <property type="evidence" value="ECO:0007669"/>
    <property type="project" value="TreeGrafter"/>
</dbReference>
<evidence type="ECO:0000256" key="1">
    <source>
        <dbReference type="ARBA" id="ARBA00022598"/>
    </source>
</evidence>
<feature type="region of interest" description="Disordered" evidence="6">
    <location>
        <begin position="517"/>
        <end position="570"/>
    </location>
</feature>
<feature type="compositionally biased region" description="Low complexity" evidence="6">
    <location>
        <begin position="552"/>
        <end position="562"/>
    </location>
</feature>
<reference evidence="8" key="1">
    <citation type="journal article" date="2015" name="PLoS Genet.">
        <title>Genome Sequence and Transcriptome Analyses of Chrysochromulina tobin: Metabolic Tools for Enhanced Algal Fitness in the Prominent Order Prymnesiales (Haptophyceae).</title>
        <authorList>
            <person name="Hovde B.T."/>
            <person name="Deodato C.R."/>
            <person name="Hunsperger H.M."/>
            <person name="Ryken S.A."/>
            <person name="Yost W."/>
            <person name="Jha R.K."/>
            <person name="Patterson J."/>
            <person name="Monnat R.J. Jr."/>
            <person name="Barlow S.B."/>
            <person name="Starkenburg S.R."/>
            <person name="Cattolico R.A."/>
        </authorList>
    </citation>
    <scope>NUCLEOTIDE SEQUENCE</scope>
    <source>
        <strain evidence="8">CCMP291</strain>
    </source>
</reference>
<dbReference type="PANTHER" id="PTHR12241:SF145">
    <property type="entry name" value="TUBULIN POLYGLUTAMYLASE TTLL5"/>
    <property type="match status" value="1"/>
</dbReference>
<name>A0A0M0J3W4_9EUKA</name>
<dbReference type="GO" id="GO:0000226">
    <property type="term" value="P:microtubule cytoskeleton organization"/>
    <property type="evidence" value="ECO:0007669"/>
    <property type="project" value="TreeGrafter"/>
</dbReference>
<dbReference type="AlphaFoldDB" id="A0A0M0J3W4"/>